<dbReference type="STRING" id="929556.Solca_4251"/>
<dbReference type="InterPro" id="IPR003838">
    <property type="entry name" value="ABC3_permease_C"/>
</dbReference>
<dbReference type="InterPro" id="IPR051447">
    <property type="entry name" value="Lipoprotein-release_system"/>
</dbReference>
<feature type="transmembrane region" description="Helical" evidence="7">
    <location>
        <begin position="21"/>
        <end position="46"/>
    </location>
</feature>
<dbReference type="GO" id="GO:0044874">
    <property type="term" value="P:lipoprotein localization to outer membrane"/>
    <property type="evidence" value="ECO:0007669"/>
    <property type="project" value="TreeGrafter"/>
</dbReference>
<comment type="subcellular location">
    <subcellularLocation>
        <location evidence="1">Cell membrane</location>
        <topology evidence="1">Multi-pass membrane protein</topology>
    </subcellularLocation>
</comment>
<keyword evidence="6 7" id="KW-0472">Membrane</keyword>
<evidence type="ECO:0000259" key="8">
    <source>
        <dbReference type="Pfam" id="PF02687"/>
    </source>
</evidence>
<keyword evidence="11" id="KW-1185">Reference proteome</keyword>
<evidence type="ECO:0000313" key="11">
    <source>
        <dbReference type="Proteomes" id="UP000007590"/>
    </source>
</evidence>
<keyword evidence="5 7" id="KW-1133">Transmembrane helix</keyword>
<dbReference type="Pfam" id="PF02687">
    <property type="entry name" value="FtsX"/>
    <property type="match status" value="1"/>
</dbReference>
<dbReference type="GO" id="GO:0098797">
    <property type="term" value="C:plasma membrane protein complex"/>
    <property type="evidence" value="ECO:0007669"/>
    <property type="project" value="TreeGrafter"/>
</dbReference>
<keyword evidence="3" id="KW-1003">Cell membrane</keyword>
<name>H8KLT7_SOLCM</name>
<feature type="domain" description="MacB-like periplasmic core" evidence="9">
    <location>
        <begin position="25"/>
        <end position="246"/>
    </location>
</feature>
<feature type="transmembrane region" description="Helical" evidence="7">
    <location>
        <begin position="273"/>
        <end position="299"/>
    </location>
</feature>
<dbReference type="RefSeq" id="WP_014682463.1">
    <property type="nucleotide sequence ID" value="NC_017770.1"/>
</dbReference>
<evidence type="ECO:0000313" key="10">
    <source>
        <dbReference type="EMBL" id="AFD09241.1"/>
    </source>
</evidence>
<dbReference type="KEGG" id="scn:Solca_4251"/>
<dbReference type="HOGENOM" id="CLU_000604_8_1_10"/>
<dbReference type="AlphaFoldDB" id="H8KLT7"/>
<evidence type="ECO:0000256" key="7">
    <source>
        <dbReference type="SAM" id="Phobius"/>
    </source>
</evidence>
<reference evidence="10" key="1">
    <citation type="submission" date="2012-02" db="EMBL/GenBank/DDBJ databases">
        <title>The complete genome of Solitalea canadensis DSM 3403.</title>
        <authorList>
            <consortium name="US DOE Joint Genome Institute (JGI-PGF)"/>
            <person name="Lucas S."/>
            <person name="Copeland A."/>
            <person name="Lapidus A."/>
            <person name="Glavina del Rio T."/>
            <person name="Dalin E."/>
            <person name="Tice H."/>
            <person name="Bruce D."/>
            <person name="Goodwin L."/>
            <person name="Pitluck S."/>
            <person name="Peters L."/>
            <person name="Ovchinnikova G."/>
            <person name="Lu M."/>
            <person name="Kyrpides N."/>
            <person name="Mavromatis K."/>
            <person name="Ivanova N."/>
            <person name="Brettin T."/>
            <person name="Detter J.C."/>
            <person name="Han C."/>
            <person name="Larimer F."/>
            <person name="Land M."/>
            <person name="Hauser L."/>
            <person name="Markowitz V."/>
            <person name="Cheng J.-F."/>
            <person name="Hugenholtz P."/>
            <person name="Woyke T."/>
            <person name="Wu D."/>
            <person name="Spring S."/>
            <person name="Schroeder M."/>
            <person name="Kopitz M."/>
            <person name="Brambilla E."/>
            <person name="Klenk H.-P."/>
            <person name="Eisen J.A."/>
        </authorList>
    </citation>
    <scope>NUCLEOTIDE SEQUENCE</scope>
    <source>
        <strain evidence="10">DSM 3403</strain>
    </source>
</reference>
<dbReference type="OrthoDB" id="1522724at2"/>
<dbReference type="PANTHER" id="PTHR30489:SF0">
    <property type="entry name" value="LIPOPROTEIN-RELEASING SYSTEM TRANSMEMBRANE PROTEIN LOLE"/>
    <property type="match status" value="1"/>
</dbReference>
<gene>
    <name evidence="10" type="ordered locus">Solca_4251</name>
</gene>
<evidence type="ECO:0000256" key="3">
    <source>
        <dbReference type="ARBA" id="ARBA00022475"/>
    </source>
</evidence>
<feature type="transmembrane region" description="Helical" evidence="7">
    <location>
        <begin position="320"/>
        <end position="349"/>
    </location>
</feature>
<feature type="domain" description="ABC3 transporter permease C-terminal" evidence="8">
    <location>
        <begin position="277"/>
        <end position="398"/>
    </location>
</feature>
<dbReference type="eggNOG" id="COG4591">
    <property type="taxonomic scope" value="Bacteria"/>
</dbReference>
<proteinExistence type="inferred from homology"/>
<dbReference type="Pfam" id="PF12704">
    <property type="entry name" value="MacB_PCD"/>
    <property type="match status" value="1"/>
</dbReference>
<evidence type="ECO:0000256" key="4">
    <source>
        <dbReference type="ARBA" id="ARBA00022692"/>
    </source>
</evidence>
<dbReference type="EMBL" id="CP003349">
    <property type="protein sequence ID" value="AFD09241.1"/>
    <property type="molecule type" value="Genomic_DNA"/>
</dbReference>
<protein>
    <submittedName>
        <fullName evidence="10">ABC-type transport system, involved in lipoprotein release, permease component</fullName>
    </submittedName>
</protein>
<evidence type="ECO:0000256" key="6">
    <source>
        <dbReference type="ARBA" id="ARBA00023136"/>
    </source>
</evidence>
<accession>H8KLT7</accession>
<dbReference type="PANTHER" id="PTHR30489">
    <property type="entry name" value="LIPOPROTEIN-RELEASING SYSTEM TRANSMEMBRANE PROTEIN LOLE"/>
    <property type="match status" value="1"/>
</dbReference>
<evidence type="ECO:0000256" key="1">
    <source>
        <dbReference type="ARBA" id="ARBA00004651"/>
    </source>
</evidence>
<organism evidence="10 11">
    <name type="scientific">Solitalea canadensis (strain ATCC 29591 / DSM 3403 / JCM 21819 / LMG 8368 / NBRC 15130 / NCIMB 12057 / USAM 9D)</name>
    <name type="common">Flexibacter canadensis</name>
    <dbReference type="NCBI Taxonomy" id="929556"/>
    <lineage>
        <taxon>Bacteria</taxon>
        <taxon>Pseudomonadati</taxon>
        <taxon>Bacteroidota</taxon>
        <taxon>Sphingobacteriia</taxon>
        <taxon>Sphingobacteriales</taxon>
        <taxon>Sphingobacteriaceae</taxon>
        <taxon>Solitalea</taxon>
    </lineage>
</organism>
<evidence type="ECO:0000256" key="2">
    <source>
        <dbReference type="ARBA" id="ARBA00005236"/>
    </source>
</evidence>
<keyword evidence="4 7" id="KW-0812">Transmembrane</keyword>
<feature type="transmembrane region" description="Helical" evidence="7">
    <location>
        <begin position="376"/>
        <end position="394"/>
    </location>
</feature>
<dbReference type="InterPro" id="IPR025857">
    <property type="entry name" value="MacB_PCD"/>
</dbReference>
<keyword evidence="10" id="KW-0449">Lipoprotein</keyword>
<evidence type="ECO:0000259" key="9">
    <source>
        <dbReference type="Pfam" id="PF12704"/>
    </source>
</evidence>
<sequence>MNLALYFAKRYLFSKKSTNAINIISAISMVGVLIGTAALIIILSVFNGFEVIVLSLYNKFTPDIKVEIAKGKTFDPTNKAFAAVKNNPSTAFYVESLEEKALLRFGKNQYIATIKGVSNDFLKTHSLDSMIIRGENVLNEAGAPRAVIGSGVEYFLALNINSDEPLIVFSPKKKMGNSIDPSNDLNRNEIMVSGVFQVQQDFDSKYVLVPLEFARNQMEEPVNVSSIELYTKQGTDIAKYKKEIREQLGADYRIRDRFEQNELLYKILNSEKWAVYLILTFVLIIAICNIIGSLTMLVIDKKKDIAILFSMGAKESMVRYIFLFEGLLISMVGTIVGLSLGALFCYIQQRFGLIRMGQSGSFIMDNYPVDMKFRDFVLVFITVFAISFVASWVASRLSVRNFTNVREELTEQ</sequence>
<comment type="similarity">
    <text evidence="2">Belongs to the ABC-4 integral membrane protein family. LolC/E subfamily.</text>
</comment>
<evidence type="ECO:0000256" key="5">
    <source>
        <dbReference type="ARBA" id="ARBA00022989"/>
    </source>
</evidence>
<dbReference type="Proteomes" id="UP000007590">
    <property type="component" value="Chromosome"/>
</dbReference>